<evidence type="ECO:0000313" key="9">
    <source>
        <dbReference type="EMBL" id="THU63366.1"/>
    </source>
</evidence>
<dbReference type="PANTHER" id="PTHR43895:SF140">
    <property type="entry name" value="CBL-INTERACTING SERINE_THREONINE-PROTEIN KINASE 12"/>
    <property type="match status" value="1"/>
</dbReference>
<dbReference type="CDD" id="cd12195">
    <property type="entry name" value="CIPK_C"/>
    <property type="match status" value="1"/>
</dbReference>
<proteinExistence type="predicted"/>
<dbReference type="EMBL" id="PYDT01000004">
    <property type="protein sequence ID" value="THU63366.1"/>
    <property type="molecule type" value="Genomic_DNA"/>
</dbReference>
<keyword evidence="3" id="KW-0547">Nucleotide-binding</keyword>
<dbReference type="Proteomes" id="UP000317650">
    <property type="component" value="Chromosome 1"/>
</dbReference>
<dbReference type="Pfam" id="PF03822">
    <property type="entry name" value="NAF"/>
    <property type="match status" value="1"/>
</dbReference>
<keyword evidence="2" id="KW-0808">Transferase</keyword>
<evidence type="ECO:0000256" key="5">
    <source>
        <dbReference type="ARBA" id="ARBA00022840"/>
    </source>
</evidence>
<dbReference type="GO" id="GO:0005524">
    <property type="term" value="F:ATP binding"/>
    <property type="evidence" value="ECO:0007669"/>
    <property type="project" value="UniProtKB-KW"/>
</dbReference>
<protein>
    <recommendedName>
        <fullName evidence="8">Protein kinase domain-containing protein</fullName>
    </recommendedName>
</protein>
<feature type="compositionally biased region" description="Polar residues" evidence="6">
    <location>
        <begin position="143"/>
        <end position="154"/>
    </location>
</feature>
<dbReference type="Gene3D" id="1.10.510.10">
    <property type="entry name" value="Transferase(Phosphotransferase) domain 1"/>
    <property type="match status" value="1"/>
</dbReference>
<dbReference type="PROSITE" id="PS50011">
    <property type="entry name" value="PROTEIN_KINASE_DOM"/>
    <property type="match status" value="1"/>
</dbReference>
<evidence type="ECO:0000256" key="1">
    <source>
        <dbReference type="ARBA" id="ARBA00022527"/>
    </source>
</evidence>
<reference evidence="9 10" key="1">
    <citation type="journal article" date="2019" name="Nat. Plants">
        <title>Genome sequencing of Musa balbisiana reveals subgenome evolution and function divergence in polyploid bananas.</title>
        <authorList>
            <person name="Yao X."/>
        </authorList>
    </citation>
    <scope>NUCLEOTIDE SEQUENCE [LARGE SCALE GENOMIC DNA]</scope>
    <source>
        <strain evidence="10">cv. DH-PKW</strain>
        <tissue evidence="9">Leaves</tissue>
    </source>
</reference>
<organism evidence="9 10">
    <name type="scientific">Musa balbisiana</name>
    <name type="common">Banana</name>
    <dbReference type="NCBI Taxonomy" id="52838"/>
    <lineage>
        <taxon>Eukaryota</taxon>
        <taxon>Viridiplantae</taxon>
        <taxon>Streptophyta</taxon>
        <taxon>Embryophyta</taxon>
        <taxon>Tracheophyta</taxon>
        <taxon>Spermatophyta</taxon>
        <taxon>Magnoliopsida</taxon>
        <taxon>Liliopsida</taxon>
        <taxon>Zingiberales</taxon>
        <taxon>Musaceae</taxon>
        <taxon>Musa</taxon>
    </lineage>
</organism>
<dbReference type="GO" id="GO:0007165">
    <property type="term" value="P:signal transduction"/>
    <property type="evidence" value="ECO:0007669"/>
    <property type="project" value="InterPro"/>
</dbReference>
<dbReference type="GO" id="GO:0004674">
    <property type="term" value="F:protein serine/threonine kinase activity"/>
    <property type="evidence" value="ECO:0007669"/>
    <property type="project" value="UniProtKB-KW"/>
</dbReference>
<keyword evidence="1" id="KW-0723">Serine/threonine-protein kinase</keyword>
<evidence type="ECO:0000256" key="6">
    <source>
        <dbReference type="SAM" id="MobiDB-lite"/>
    </source>
</evidence>
<feature type="transmembrane region" description="Helical" evidence="7">
    <location>
        <begin position="32"/>
        <end position="51"/>
    </location>
</feature>
<keyword evidence="5" id="KW-0067">ATP-binding</keyword>
<evidence type="ECO:0000256" key="7">
    <source>
        <dbReference type="SAM" id="Phobius"/>
    </source>
</evidence>
<accession>A0A4V4H7D0</accession>
<feature type="domain" description="Protein kinase" evidence="8">
    <location>
        <begin position="1"/>
        <end position="105"/>
    </location>
</feature>
<dbReference type="SMART" id="SM00220">
    <property type="entry name" value="S_TKc"/>
    <property type="match status" value="1"/>
</dbReference>
<name>A0A4V4H7D0_MUSBA</name>
<evidence type="ECO:0000259" key="8">
    <source>
        <dbReference type="PROSITE" id="PS50011"/>
    </source>
</evidence>
<evidence type="ECO:0000256" key="4">
    <source>
        <dbReference type="ARBA" id="ARBA00022777"/>
    </source>
</evidence>
<keyword evidence="7" id="KW-1133">Transmembrane helix</keyword>
<dbReference type="Gene3D" id="3.30.310.80">
    <property type="entry name" value="Kinase associated domain 1, KA1"/>
    <property type="match status" value="1"/>
</dbReference>
<evidence type="ECO:0000256" key="3">
    <source>
        <dbReference type="ARBA" id="ARBA00022741"/>
    </source>
</evidence>
<dbReference type="STRING" id="52838.A0A4V4H7D0"/>
<dbReference type="SUPFAM" id="SSF56112">
    <property type="entry name" value="Protein kinase-like (PK-like)"/>
    <property type="match status" value="1"/>
</dbReference>
<feature type="region of interest" description="Disordered" evidence="6">
    <location>
        <begin position="125"/>
        <end position="164"/>
    </location>
</feature>
<dbReference type="AlphaFoldDB" id="A0A4V4H7D0"/>
<dbReference type="Pfam" id="PF00069">
    <property type="entry name" value="Pkinase"/>
    <property type="match status" value="1"/>
</dbReference>
<dbReference type="PANTHER" id="PTHR43895">
    <property type="entry name" value="CALCIUM/CALMODULIN-DEPENDENT PROTEIN KINASE KINASE-RELATED"/>
    <property type="match status" value="1"/>
</dbReference>
<keyword evidence="4" id="KW-0418">Kinase</keyword>
<keyword evidence="7" id="KW-0812">Transmembrane</keyword>
<sequence length="286" mass="32987">MRDDRLFRTLCGTPAYVAPEVLSRRGYDGAKVDIWFCGIILFVLMAGYLPFQDHNIMAMYRKIHKGEFRCPRWFSTDLFRHLHRLLDTNPQTRITIPELMESPWFKKGFRRVRFYIEDDQLHSLDDASSSQQEPVEADDSGSESDTSVVSCPETSSHDRQQRQGLPRPLILNAFDIISFPPKDRGEDRFLSKEPVSTIISKLEEISNLMRFTVRRNGCRVSLEGTREGEHGPLTIAVEVFESSIVVIEVTKKAGDGEEYLEFCNKELKPGLRHLVYLFIPCMHLRS</sequence>
<dbReference type="InterPro" id="IPR011009">
    <property type="entry name" value="Kinase-like_dom_sf"/>
</dbReference>
<keyword evidence="7" id="KW-0472">Membrane</keyword>
<dbReference type="InterPro" id="IPR000719">
    <property type="entry name" value="Prot_kinase_dom"/>
</dbReference>
<comment type="caution">
    <text evidence="9">The sequence shown here is derived from an EMBL/GenBank/DDBJ whole genome shotgun (WGS) entry which is preliminary data.</text>
</comment>
<keyword evidence="10" id="KW-1185">Reference proteome</keyword>
<gene>
    <name evidence="9" type="ORF">C4D60_Mb01t15020</name>
</gene>
<dbReference type="InterPro" id="IPR004041">
    <property type="entry name" value="NAF_dom"/>
</dbReference>
<evidence type="ECO:0000313" key="10">
    <source>
        <dbReference type="Proteomes" id="UP000317650"/>
    </source>
</evidence>
<evidence type="ECO:0000256" key="2">
    <source>
        <dbReference type="ARBA" id="ARBA00022679"/>
    </source>
</evidence>